<dbReference type="Pfam" id="PF15294">
    <property type="entry name" value="Leu_zip"/>
    <property type="match status" value="2"/>
</dbReference>
<protein>
    <recommendedName>
        <fullName evidence="12">NAD(P)(+)--arginine ADP-ribosyltransferase</fullName>
        <ecNumber evidence="12">2.4.2.31</ecNumber>
    </recommendedName>
    <alternativeName>
        <fullName evidence="12">Mono(ADP-ribosyl)transferase</fullName>
    </alternativeName>
</protein>
<evidence type="ECO:0000256" key="2">
    <source>
        <dbReference type="ARBA" id="ARBA00008868"/>
    </source>
</evidence>
<evidence type="ECO:0000256" key="11">
    <source>
        <dbReference type="ARBA" id="ARBA00047597"/>
    </source>
</evidence>
<keyword evidence="7" id="KW-0548">Nucleotidyltransferase</keyword>
<dbReference type="SUPFAM" id="SSF56399">
    <property type="entry name" value="ADP-ribosylation"/>
    <property type="match status" value="1"/>
</dbReference>
<dbReference type="InterPro" id="IPR000768">
    <property type="entry name" value="ART"/>
</dbReference>
<keyword evidence="4" id="KW-0963">Cytoplasm</keyword>
<evidence type="ECO:0000256" key="10">
    <source>
        <dbReference type="ARBA" id="ARBA00026004"/>
    </source>
</evidence>
<proteinExistence type="inferred from homology"/>
<evidence type="ECO:0000256" key="7">
    <source>
        <dbReference type="ARBA" id="ARBA00022695"/>
    </source>
</evidence>
<evidence type="ECO:0000256" key="8">
    <source>
        <dbReference type="ARBA" id="ARBA00023054"/>
    </source>
</evidence>
<dbReference type="AlphaFoldDB" id="A0A819FR87"/>
<keyword evidence="5 12" id="KW-0328">Glycosyltransferase</keyword>
<comment type="similarity">
    <text evidence="2">Belongs to the LZTFL1 family.</text>
</comment>
<accession>A0A819FR87</accession>
<dbReference type="PROSITE" id="PS51996">
    <property type="entry name" value="TR_MART"/>
    <property type="match status" value="1"/>
</dbReference>
<dbReference type="EC" id="2.4.2.31" evidence="12"/>
<comment type="catalytic activity">
    <reaction evidence="11 12">
        <text>L-arginyl-[protein] + NAD(+) = N(omega)-(ADP-D-ribosyl)-L-arginyl-[protein] + nicotinamide + H(+)</text>
        <dbReference type="Rhea" id="RHEA:19149"/>
        <dbReference type="Rhea" id="RHEA-COMP:10532"/>
        <dbReference type="Rhea" id="RHEA-COMP:15087"/>
        <dbReference type="ChEBI" id="CHEBI:15378"/>
        <dbReference type="ChEBI" id="CHEBI:17154"/>
        <dbReference type="ChEBI" id="CHEBI:29965"/>
        <dbReference type="ChEBI" id="CHEBI:57540"/>
        <dbReference type="ChEBI" id="CHEBI:142554"/>
        <dbReference type="EC" id="2.4.2.31"/>
    </reaction>
</comment>
<evidence type="ECO:0000256" key="12">
    <source>
        <dbReference type="RuleBase" id="RU361228"/>
    </source>
</evidence>
<dbReference type="GO" id="GO:0106274">
    <property type="term" value="F:NAD+-protein-arginine ADP-ribosyltransferase activity"/>
    <property type="evidence" value="ECO:0007669"/>
    <property type="project" value="UniProtKB-EC"/>
</dbReference>
<dbReference type="Proteomes" id="UP000663842">
    <property type="component" value="Unassembled WGS sequence"/>
</dbReference>
<evidence type="ECO:0000256" key="3">
    <source>
        <dbReference type="ARBA" id="ARBA00009558"/>
    </source>
</evidence>
<dbReference type="PANTHER" id="PTHR21635:SF0">
    <property type="entry name" value="LEUCINE ZIPPER TRANSCRIPTION FACTOR-LIKE PROTEIN 1"/>
    <property type="match status" value="1"/>
</dbReference>
<comment type="subcellular location">
    <subcellularLocation>
        <location evidence="1">Cytoplasm</location>
    </subcellularLocation>
</comment>
<keyword evidence="12" id="KW-0520">NAD</keyword>
<evidence type="ECO:0000256" key="6">
    <source>
        <dbReference type="ARBA" id="ARBA00022679"/>
    </source>
</evidence>
<name>A0A819FR87_9BILA</name>
<evidence type="ECO:0000256" key="9">
    <source>
        <dbReference type="ARBA" id="ARBA00024898"/>
    </source>
</evidence>
<evidence type="ECO:0000256" key="4">
    <source>
        <dbReference type="ARBA" id="ARBA00022490"/>
    </source>
</evidence>
<reference evidence="14" key="1">
    <citation type="submission" date="2021-02" db="EMBL/GenBank/DDBJ databases">
        <authorList>
            <person name="Nowell W R."/>
        </authorList>
    </citation>
    <scope>NUCLEOTIDE SEQUENCE</scope>
</reference>
<gene>
    <name evidence="14" type="ORF">UXM345_LOCUS8927</name>
</gene>
<evidence type="ECO:0000313" key="14">
    <source>
        <dbReference type="EMBL" id="CAF3870964.1"/>
    </source>
</evidence>
<sequence length="871" mass="100690">MSSRFVNGALAEIQDANRSPIFGYQHLPLVSLEKTMESIIPIVPEAKEYVLLAKQHCNRESTILTEDESAAIYLYSMPIGFFTRLNESLRAKDRKALKPWFFFLKLFITALEKLPSCERVIWRGVAGDVGSVFVDNDLQTWWSVNSCSKALNVVELYLGETGTVFAVDAKNGKDITSFSAFQEEQEVILMPGSRFFVKSKSLNFRNALYIVHLEEEHIPKEKNQAPSTRRAAQSVDRRINQNIRREHERLDNFVDKTTPQQATVDRRSRYNAFTNRSRESINAEKDPVLLAATNDMTSLFWEPEIKLHLERSLDLRCIKQKPFKARSLPKEMKYQKSKVMCSNNELLLLCAFDKLYLFDEDLKLVRSTIQTSILSSDLVDMAWCESILKFIVLDNKKAYVLDPVTAQLSCIESVQLKEKESCFVSCACSNNKLFIGSSASYYPTYLKCYKLPAFTFVSQLTVTDLIGFDPLPKRSWDTNWATKEQKDDKRKIISIRYNQQRLGIIINISNQNYLYVLNLTQQPIGFVKTKLSSTNYQLNVLSKSGEWLLVPDGSDEKLIQIALDCQFKAECESKDRSQDSFFSFSTGFVSLNGDLDNLIMFGPSSLVALIDDSLALYQTSMASSSTDLGVNEHHEEIIRHYVRFSGEQKIVGLRSFHAAADDFKNQRLSDEEMMTANEVHEFLNEFIDILEKEFEQELTHQYRVNALLIKQLFQQAEQWFLKLNPNFDQLENRRLIDLIRDYEQQNLNKIKAKGNKQANTLMDPINDTKSTILLKTEIQRLQQSNDHLKQQETTRLISNKEETFSQKLESNEKRLKEIQQALLLAENELEKKFNQTNTYINMKRIIEQKNHQIRQLRQQLTGDNDEEEDED</sequence>
<dbReference type="InterPro" id="IPR026157">
    <property type="entry name" value="LZTFL1"/>
</dbReference>
<dbReference type="PANTHER" id="PTHR21635">
    <property type="entry name" value="LEUCINE ZIPPER TRANSCRIPTION FACTOR LIKE"/>
    <property type="match status" value="1"/>
</dbReference>
<evidence type="ECO:0000313" key="15">
    <source>
        <dbReference type="Proteomes" id="UP000663842"/>
    </source>
</evidence>
<comment type="subunit">
    <text evidence="10">Self-associates. Interacts with BBS9; the interaction mediates the association of LZTL1 with the BBsome complex and regulates BBSome ciliary trafficking.</text>
</comment>
<keyword evidence="8 13" id="KW-0175">Coiled coil</keyword>
<evidence type="ECO:0000256" key="5">
    <source>
        <dbReference type="ARBA" id="ARBA00022676"/>
    </source>
</evidence>
<evidence type="ECO:0000256" key="13">
    <source>
        <dbReference type="SAM" id="Coils"/>
    </source>
</evidence>
<dbReference type="Gene3D" id="3.90.176.10">
    <property type="entry name" value="Toxin ADP-ribosyltransferase, Chain A, domain 1"/>
    <property type="match status" value="1"/>
</dbReference>
<dbReference type="GO" id="GO:1903565">
    <property type="term" value="P:negative regulation of protein localization to cilium"/>
    <property type="evidence" value="ECO:0007669"/>
    <property type="project" value="TreeGrafter"/>
</dbReference>
<keyword evidence="6 12" id="KW-0808">Transferase</keyword>
<comment type="similarity">
    <text evidence="3 12">Belongs to the Arg-specific ADP-ribosyltransferase family.</text>
</comment>
<comment type="function">
    <text evidence="9">Regulates ciliary localization of the BBSome complex. Together with the BBSome complex, controls SMO ciliary trafficking and contributes to the sonic hedgehog (SHH) pathway regulation. May play a role in neurite outgrowth. May have tumor suppressor function.</text>
</comment>
<evidence type="ECO:0000256" key="1">
    <source>
        <dbReference type="ARBA" id="ARBA00004496"/>
    </source>
</evidence>
<feature type="coiled-coil region" evidence="13">
    <location>
        <begin position="771"/>
        <end position="870"/>
    </location>
</feature>
<organism evidence="14 15">
    <name type="scientific">Rotaria magnacalcarata</name>
    <dbReference type="NCBI Taxonomy" id="392030"/>
    <lineage>
        <taxon>Eukaryota</taxon>
        <taxon>Metazoa</taxon>
        <taxon>Spiralia</taxon>
        <taxon>Gnathifera</taxon>
        <taxon>Rotifera</taxon>
        <taxon>Eurotatoria</taxon>
        <taxon>Bdelloidea</taxon>
        <taxon>Philodinida</taxon>
        <taxon>Philodinidae</taxon>
        <taxon>Rotaria</taxon>
    </lineage>
</organism>
<dbReference type="GO" id="GO:0016779">
    <property type="term" value="F:nucleotidyltransferase activity"/>
    <property type="evidence" value="ECO:0007669"/>
    <property type="project" value="UniProtKB-KW"/>
</dbReference>
<dbReference type="GO" id="GO:0005737">
    <property type="term" value="C:cytoplasm"/>
    <property type="evidence" value="ECO:0007669"/>
    <property type="project" value="UniProtKB-SubCell"/>
</dbReference>
<keyword evidence="12" id="KW-0521">NADP</keyword>
<comment type="caution">
    <text evidence="14">The sequence shown here is derived from an EMBL/GenBank/DDBJ whole genome shotgun (WGS) entry which is preliminary data.</text>
</comment>
<dbReference type="Pfam" id="PF01129">
    <property type="entry name" value="ART"/>
    <property type="match status" value="1"/>
</dbReference>
<dbReference type="EMBL" id="CAJOBF010000798">
    <property type="protein sequence ID" value="CAF3870964.1"/>
    <property type="molecule type" value="Genomic_DNA"/>
</dbReference>